<dbReference type="Proteomes" id="UP000653454">
    <property type="component" value="Unassembled WGS sequence"/>
</dbReference>
<dbReference type="InterPro" id="IPR036259">
    <property type="entry name" value="MFS_trans_sf"/>
</dbReference>
<organism evidence="7 8">
    <name type="scientific">Plutella xylostella</name>
    <name type="common">Diamondback moth</name>
    <name type="synonym">Plutella maculipennis</name>
    <dbReference type="NCBI Taxonomy" id="51655"/>
    <lineage>
        <taxon>Eukaryota</taxon>
        <taxon>Metazoa</taxon>
        <taxon>Ecdysozoa</taxon>
        <taxon>Arthropoda</taxon>
        <taxon>Hexapoda</taxon>
        <taxon>Insecta</taxon>
        <taxon>Pterygota</taxon>
        <taxon>Neoptera</taxon>
        <taxon>Endopterygota</taxon>
        <taxon>Lepidoptera</taxon>
        <taxon>Glossata</taxon>
        <taxon>Ditrysia</taxon>
        <taxon>Yponomeutoidea</taxon>
        <taxon>Plutellidae</taxon>
        <taxon>Plutella</taxon>
    </lineage>
</organism>
<evidence type="ECO:0000313" key="7">
    <source>
        <dbReference type="EMBL" id="CAG9134875.1"/>
    </source>
</evidence>
<dbReference type="EMBL" id="CAJHNJ030000087">
    <property type="protein sequence ID" value="CAG9134875.1"/>
    <property type="molecule type" value="Genomic_DNA"/>
</dbReference>
<evidence type="ECO:0000256" key="3">
    <source>
        <dbReference type="ARBA" id="ARBA00022989"/>
    </source>
</evidence>
<gene>
    <name evidence="7" type="ORF">PLXY2_LOCUS13121</name>
</gene>
<dbReference type="InterPro" id="IPR005829">
    <property type="entry name" value="Sugar_transporter_CS"/>
</dbReference>
<proteinExistence type="predicted"/>
<feature type="transmembrane region" description="Helical" evidence="5">
    <location>
        <begin position="26"/>
        <end position="48"/>
    </location>
</feature>
<dbReference type="PANTHER" id="PTHR24064">
    <property type="entry name" value="SOLUTE CARRIER FAMILY 22 MEMBER"/>
    <property type="match status" value="1"/>
</dbReference>
<reference evidence="7" key="1">
    <citation type="submission" date="2020-11" db="EMBL/GenBank/DDBJ databases">
        <authorList>
            <person name="Whiteford S."/>
        </authorList>
    </citation>
    <scope>NUCLEOTIDE SEQUENCE</scope>
</reference>
<evidence type="ECO:0000313" key="8">
    <source>
        <dbReference type="Proteomes" id="UP000653454"/>
    </source>
</evidence>
<feature type="transmembrane region" description="Helical" evidence="5">
    <location>
        <begin position="184"/>
        <end position="204"/>
    </location>
</feature>
<dbReference type="PROSITE" id="PS50850">
    <property type="entry name" value="MFS"/>
    <property type="match status" value="1"/>
</dbReference>
<sequence>MTSATIINNKIPNKLENLENFGKYQYLQYCLICLPLMFIAMINVNYIFVAGEVDYRCKVPECENSTLISKYSAYDEKCMRPVIPSPNYTSCSNLTSVQFEVCEEWIYENNNSIISELNLACQPWKLSLVGSIHNGGMIVSMVLMGWISDKIGRKPCLILCSVTGIIGLMKLWITNYYAYLAVEFLESVLTSGLYTVAIVLLMEVGGRSKRVLAGVIFSYSTYVGEVAFAFIAIGLPYWKHLIVFINSPVILFISYQLILKESTRWQILRGRIQEAKKTLVIIAKMNKIDITSEELNNISDNELRQILNIEVQTEKETFTDIISSKETMKRLAVTSFCYFTSGLVYYGLMVHSVFLPGNKYYNFALVAVASFPGDFLAYFTFNKYGRRISLQTGYIACAVFLLLQYYVQDTLVWLKIILFLSGKLVTALCYTGIFTYSLELFPTSARGSLVGCGNMSSRIGCMLSPLTTLLVQDMPMVPTILFAATSLLSGLLLMLTPETKTMPLMDTIEQINNFKKSSVK</sequence>
<feature type="transmembrane region" description="Helical" evidence="5">
    <location>
        <begin position="413"/>
        <end position="436"/>
    </location>
</feature>
<feature type="domain" description="Major facilitator superfamily (MFS) profile" evidence="6">
    <location>
        <begin position="29"/>
        <end position="501"/>
    </location>
</feature>
<accession>A0A8S4G1D8</accession>
<feature type="transmembrane region" description="Helical" evidence="5">
    <location>
        <begin position="331"/>
        <end position="354"/>
    </location>
</feature>
<evidence type="ECO:0000256" key="1">
    <source>
        <dbReference type="ARBA" id="ARBA00004141"/>
    </source>
</evidence>
<feature type="transmembrane region" description="Helical" evidence="5">
    <location>
        <begin position="211"/>
        <end position="235"/>
    </location>
</feature>
<dbReference type="Gene3D" id="1.20.1250.20">
    <property type="entry name" value="MFS general substrate transporter like domains"/>
    <property type="match status" value="1"/>
</dbReference>
<dbReference type="SUPFAM" id="SSF103473">
    <property type="entry name" value="MFS general substrate transporter"/>
    <property type="match status" value="1"/>
</dbReference>
<keyword evidence="2 5" id="KW-0812">Transmembrane</keyword>
<comment type="subcellular location">
    <subcellularLocation>
        <location evidence="1">Membrane</location>
        <topology evidence="1">Multi-pass membrane protein</topology>
    </subcellularLocation>
</comment>
<dbReference type="AlphaFoldDB" id="A0A8S4G1D8"/>
<feature type="transmembrane region" description="Helical" evidence="5">
    <location>
        <begin position="156"/>
        <end position="178"/>
    </location>
</feature>
<name>A0A8S4G1D8_PLUXY</name>
<dbReference type="InterPro" id="IPR011701">
    <property type="entry name" value="MFS"/>
</dbReference>
<evidence type="ECO:0000256" key="5">
    <source>
        <dbReference type="SAM" id="Phobius"/>
    </source>
</evidence>
<protein>
    <submittedName>
        <fullName evidence="7">(diamondback moth) hypothetical protein</fullName>
    </submittedName>
</protein>
<dbReference type="GO" id="GO:0016020">
    <property type="term" value="C:membrane"/>
    <property type="evidence" value="ECO:0007669"/>
    <property type="project" value="UniProtKB-SubCell"/>
</dbReference>
<dbReference type="GO" id="GO:0022857">
    <property type="term" value="F:transmembrane transporter activity"/>
    <property type="evidence" value="ECO:0007669"/>
    <property type="project" value="InterPro"/>
</dbReference>
<evidence type="ECO:0000256" key="4">
    <source>
        <dbReference type="ARBA" id="ARBA00023136"/>
    </source>
</evidence>
<feature type="transmembrane region" description="Helical" evidence="5">
    <location>
        <begin position="241"/>
        <end position="259"/>
    </location>
</feature>
<feature type="transmembrane region" description="Helical" evidence="5">
    <location>
        <begin position="360"/>
        <end position="381"/>
    </location>
</feature>
<keyword evidence="8" id="KW-1185">Reference proteome</keyword>
<dbReference type="Pfam" id="PF07690">
    <property type="entry name" value="MFS_1"/>
    <property type="match status" value="1"/>
</dbReference>
<evidence type="ECO:0000256" key="2">
    <source>
        <dbReference type="ARBA" id="ARBA00022692"/>
    </source>
</evidence>
<dbReference type="InterPro" id="IPR020846">
    <property type="entry name" value="MFS_dom"/>
</dbReference>
<keyword evidence="4 5" id="KW-0472">Membrane</keyword>
<dbReference type="PROSITE" id="PS00216">
    <property type="entry name" value="SUGAR_TRANSPORT_1"/>
    <property type="match status" value="1"/>
</dbReference>
<comment type="caution">
    <text evidence="7">The sequence shown here is derived from an EMBL/GenBank/DDBJ whole genome shotgun (WGS) entry which is preliminary data.</text>
</comment>
<keyword evidence="3 5" id="KW-1133">Transmembrane helix</keyword>
<feature type="transmembrane region" description="Helical" evidence="5">
    <location>
        <begin position="476"/>
        <end position="495"/>
    </location>
</feature>
<evidence type="ECO:0000259" key="6">
    <source>
        <dbReference type="PROSITE" id="PS50850"/>
    </source>
</evidence>